<dbReference type="RefSeq" id="WP_089735739.1">
    <property type="nucleotide sequence ID" value="NZ_FNIA01000025.1"/>
</dbReference>
<keyword evidence="3" id="KW-1185">Reference proteome</keyword>
<dbReference type="Proteomes" id="UP000199370">
    <property type="component" value="Unassembled WGS sequence"/>
</dbReference>
<sequence>MPRPPLDPRTRQFADDLTWRRIVTSYLLVAAVPFALWAVHSPLAAATTLVAGGTLGTGARHAYRLARCVQRCKRLTFDLFGTARITVRRPPADDACC</sequence>
<dbReference type="STRING" id="996166.SAMN05192554_12513"/>
<evidence type="ECO:0000313" key="3">
    <source>
        <dbReference type="Proteomes" id="UP000199370"/>
    </source>
</evidence>
<feature type="transmembrane region" description="Helical" evidence="1">
    <location>
        <begin position="45"/>
        <end position="63"/>
    </location>
</feature>
<keyword evidence="1" id="KW-1133">Transmembrane helix</keyword>
<dbReference type="AlphaFoldDB" id="A0A1H0A5N3"/>
<feature type="transmembrane region" description="Helical" evidence="1">
    <location>
        <begin position="21"/>
        <end position="39"/>
    </location>
</feature>
<gene>
    <name evidence="2" type="ORF">SAMN05192554_12513</name>
</gene>
<reference evidence="2 3" key="1">
    <citation type="submission" date="2016-10" db="EMBL/GenBank/DDBJ databases">
        <authorList>
            <person name="de Groot N.N."/>
        </authorList>
    </citation>
    <scope>NUCLEOTIDE SEQUENCE [LARGE SCALE GENOMIC DNA]</scope>
    <source>
        <strain evidence="3">EB21,IBRC-M 10013,KCTC 4048</strain>
    </source>
</reference>
<accession>A0A1H0A5N3</accession>
<dbReference type="OrthoDB" id="270216at2157"/>
<protein>
    <submittedName>
        <fullName evidence="2">Uncharacterized protein</fullName>
    </submittedName>
</protein>
<name>A0A1H0A5N3_9EURY</name>
<proteinExistence type="predicted"/>
<evidence type="ECO:0000256" key="1">
    <source>
        <dbReference type="SAM" id="Phobius"/>
    </source>
</evidence>
<keyword evidence="1" id="KW-0472">Membrane</keyword>
<organism evidence="2 3">
    <name type="scientific">Haloarchaeobius iranensis</name>
    <dbReference type="NCBI Taxonomy" id="996166"/>
    <lineage>
        <taxon>Archaea</taxon>
        <taxon>Methanobacteriati</taxon>
        <taxon>Methanobacteriota</taxon>
        <taxon>Stenosarchaea group</taxon>
        <taxon>Halobacteria</taxon>
        <taxon>Halobacteriales</taxon>
        <taxon>Halorubellaceae</taxon>
        <taxon>Haloarchaeobius</taxon>
    </lineage>
</organism>
<keyword evidence="1" id="KW-0812">Transmembrane</keyword>
<dbReference type="EMBL" id="FNIA01000025">
    <property type="protein sequence ID" value="SDN28969.1"/>
    <property type="molecule type" value="Genomic_DNA"/>
</dbReference>
<evidence type="ECO:0000313" key="2">
    <source>
        <dbReference type="EMBL" id="SDN28969.1"/>
    </source>
</evidence>